<dbReference type="Pfam" id="PF00440">
    <property type="entry name" value="TetR_N"/>
    <property type="match status" value="1"/>
</dbReference>
<dbReference type="SUPFAM" id="SSF46689">
    <property type="entry name" value="Homeodomain-like"/>
    <property type="match status" value="1"/>
</dbReference>
<dbReference type="AlphaFoldDB" id="A0A150AUT8"/>
<keyword evidence="2 3" id="KW-0238">DNA-binding</keyword>
<feature type="DNA-binding region" description="H-T-H motif" evidence="3">
    <location>
        <begin position="32"/>
        <end position="51"/>
    </location>
</feature>
<dbReference type="EMBL" id="LOMT01000153">
    <property type="protein sequence ID" value="KXX85559.1"/>
    <property type="molecule type" value="Genomic_DNA"/>
</dbReference>
<evidence type="ECO:0000256" key="2">
    <source>
        <dbReference type="ARBA" id="ARBA00023125"/>
    </source>
</evidence>
<dbReference type="SUPFAM" id="SSF48498">
    <property type="entry name" value="Tetracyclin repressor-like, C-terminal domain"/>
    <property type="match status" value="1"/>
</dbReference>
<dbReference type="InterPro" id="IPR036271">
    <property type="entry name" value="Tet_transcr_reg_TetR-rel_C_sf"/>
</dbReference>
<organism evidence="5 6">
    <name type="scientific">Bacillus cereus</name>
    <dbReference type="NCBI Taxonomy" id="1396"/>
    <lineage>
        <taxon>Bacteria</taxon>
        <taxon>Bacillati</taxon>
        <taxon>Bacillota</taxon>
        <taxon>Bacilli</taxon>
        <taxon>Bacillales</taxon>
        <taxon>Bacillaceae</taxon>
        <taxon>Bacillus</taxon>
        <taxon>Bacillus cereus group</taxon>
    </lineage>
</organism>
<evidence type="ECO:0000313" key="6">
    <source>
        <dbReference type="Proteomes" id="UP000075591"/>
    </source>
</evidence>
<dbReference type="GO" id="GO:0003700">
    <property type="term" value="F:DNA-binding transcription factor activity"/>
    <property type="evidence" value="ECO:0007669"/>
    <property type="project" value="InterPro"/>
</dbReference>
<dbReference type="Pfam" id="PF08360">
    <property type="entry name" value="TetR_C_5"/>
    <property type="match status" value="1"/>
</dbReference>
<dbReference type="InterPro" id="IPR001647">
    <property type="entry name" value="HTH_TetR"/>
</dbReference>
<dbReference type="GO" id="GO:0003677">
    <property type="term" value="F:DNA binding"/>
    <property type="evidence" value="ECO:0007669"/>
    <property type="project" value="UniProtKB-UniRule"/>
</dbReference>
<proteinExistence type="predicted"/>
<dbReference type="RefSeq" id="WP_017561621.1">
    <property type="nucleotide sequence ID" value="NZ_JARPVK010000002.1"/>
</dbReference>
<dbReference type="Gene3D" id="1.10.357.10">
    <property type="entry name" value="Tetracycline Repressor, domain 2"/>
    <property type="match status" value="1"/>
</dbReference>
<dbReference type="PATRIC" id="fig|1396.432.peg.2213"/>
<comment type="caution">
    <text evidence="5">The sequence shown here is derived from an EMBL/GenBank/DDBJ whole genome shotgun (WGS) entry which is preliminary data.</text>
</comment>
<keyword evidence="1" id="KW-0678">Repressor</keyword>
<dbReference type="GO" id="GO:0045892">
    <property type="term" value="P:negative regulation of DNA-templated transcription"/>
    <property type="evidence" value="ECO:0007669"/>
    <property type="project" value="InterPro"/>
</dbReference>
<accession>A0A150AUT8</accession>
<dbReference type="PANTHER" id="PTHR43479">
    <property type="entry name" value="ACREF/ENVCD OPERON REPRESSOR-RELATED"/>
    <property type="match status" value="1"/>
</dbReference>
<sequence>MNKRRYDSDLAKEIIAEKAIELFSLKGYTRTSIDNIAKASGYSKGHIYYHYKNKEELFVYLAKDSMRNWHDKWEIAEKQYTNATGKLYGMAKFVLYNYKTPLLRAGQELASDPSTSPSTVKQLYGLADIPLKAYHKILDEGIQSGEFYIENVEDSTLLLGSWLGGLCQFIHSIETEKLEVLFDEAITIFLLSISKKHV</sequence>
<evidence type="ECO:0000259" key="4">
    <source>
        <dbReference type="PROSITE" id="PS50977"/>
    </source>
</evidence>
<name>A0A150AUT8_BACCE</name>
<gene>
    <name evidence="5" type="ORF">AT274_26465</name>
</gene>
<dbReference type="InterPro" id="IPR013571">
    <property type="entry name" value="Tscrpt_reg_QacR_C"/>
</dbReference>
<dbReference type="Gene3D" id="1.10.10.60">
    <property type="entry name" value="Homeodomain-like"/>
    <property type="match status" value="1"/>
</dbReference>
<dbReference type="PRINTS" id="PR00455">
    <property type="entry name" value="HTHTETR"/>
</dbReference>
<dbReference type="InterPro" id="IPR050624">
    <property type="entry name" value="HTH-type_Tx_Regulator"/>
</dbReference>
<dbReference type="Proteomes" id="UP000075591">
    <property type="component" value="Unassembled WGS sequence"/>
</dbReference>
<evidence type="ECO:0000313" key="5">
    <source>
        <dbReference type="EMBL" id="KXX85559.1"/>
    </source>
</evidence>
<evidence type="ECO:0000256" key="1">
    <source>
        <dbReference type="ARBA" id="ARBA00022491"/>
    </source>
</evidence>
<protein>
    <submittedName>
        <fullName evidence="5">TetR family transcriptional regulator</fullName>
    </submittedName>
</protein>
<evidence type="ECO:0000256" key="3">
    <source>
        <dbReference type="PROSITE-ProRule" id="PRU00335"/>
    </source>
</evidence>
<dbReference type="InterPro" id="IPR009057">
    <property type="entry name" value="Homeodomain-like_sf"/>
</dbReference>
<feature type="domain" description="HTH tetR-type" evidence="4">
    <location>
        <begin position="9"/>
        <end position="69"/>
    </location>
</feature>
<dbReference type="PROSITE" id="PS50977">
    <property type="entry name" value="HTH_TETR_2"/>
    <property type="match status" value="1"/>
</dbReference>
<reference evidence="5 6" key="1">
    <citation type="submission" date="2015-12" db="EMBL/GenBank/DDBJ databases">
        <title>Bacillus cereus Group isolate.</title>
        <authorList>
            <person name="Kovac J."/>
        </authorList>
    </citation>
    <scope>NUCLEOTIDE SEQUENCE [LARGE SCALE GENOMIC DNA]</scope>
    <source>
        <strain evidence="5 6">FSL W8-0275</strain>
    </source>
</reference>
<dbReference type="PANTHER" id="PTHR43479:SF11">
    <property type="entry name" value="ACREF_ENVCD OPERON REPRESSOR-RELATED"/>
    <property type="match status" value="1"/>
</dbReference>